<feature type="compositionally biased region" description="Polar residues" evidence="3">
    <location>
        <begin position="1091"/>
        <end position="1101"/>
    </location>
</feature>
<dbReference type="PANTHER" id="PTHR11439:SF509">
    <property type="entry name" value="RNA-DIRECTED DNA POLYMERASE"/>
    <property type="match status" value="1"/>
</dbReference>
<protein>
    <submittedName>
        <fullName evidence="5">Retrovirus-related Pol polyprotein from transposon TNT 1-94</fullName>
    </submittedName>
</protein>
<accession>A0A6L2JHK2</accession>
<dbReference type="PANTHER" id="PTHR11439">
    <property type="entry name" value="GAG-POL-RELATED RETROTRANSPOSON"/>
    <property type="match status" value="1"/>
</dbReference>
<gene>
    <name evidence="5" type="ORF">Tci_008160</name>
</gene>
<feature type="domain" description="CCHC-type" evidence="4">
    <location>
        <begin position="254"/>
        <end position="269"/>
    </location>
</feature>
<dbReference type="InterPro" id="IPR013103">
    <property type="entry name" value="RVT_2"/>
</dbReference>
<dbReference type="InterPro" id="IPR001878">
    <property type="entry name" value="Znf_CCHC"/>
</dbReference>
<dbReference type="Pfam" id="PF00098">
    <property type="entry name" value="zf-CCHC"/>
    <property type="match status" value="1"/>
</dbReference>
<feature type="compositionally biased region" description="Basic and acidic residues" evidence="3">
    <location>
        <begin position="1659"/>
        <end position="1670"/>
    </location>
</feature>
<proteinExistence type="predicted"/>
<dbReference type="EMBL" id="BKCJ010000779">
    <property type="protein sequence ID" value="GEU36182.1"/>
    <property type="molecule type" value="Genomic_DNA"/>
</dbReference>
<feature type="compositionally biased region" description="Acidic residues" evidence="3">
    <location>
        <begin position="1716"/>
        <end position="1765"/>
    </location>
</feature>
<evidence type="ECO:0000256" key="3">
    <source>
        <dbReference type="SAM" id="MobiDB-lite"/>
    </source>
</evidence>
<dbReference type="Gene3D" id="3.30.420.10">
    <property type="entry name" value="Ribonuclease H-like superfamily/Ribonuclease H"/>
    <property type="match status" value="1"/>
</dbReference>
<organism evidence="5">
    <name type="scientific">Tanacetum cinerariifolium</name>
    <name type="common">Dalmatian daisy</name>
    <name type="synonym">Chrysanthemum cinerariifolium</name>
    <dbReference type="NCBI Taxonomy" id="118510"/>
    <lineage>
        <taxon>Eukaryota</taxon>
        <taxon>Viridiplantae</taxon>
        <taxon>Streptophyta</taxon>
        <taxon>Embryophyta</taxon>
        <taxon>Tracheophyta</taxon>
        <taxon>Spermatophyta</taxon>
        <taxon>Magnoliopsida</taxon>
        <taxon>eudicotyledons</taxon>
        <taxon>Gunneridae</taxon>
        <taxon>Pentapetalae</taxon>
        <taxon>asterids</taxon>
        <taxon>campanulids</taxon>
        <taxon>Asterales</taxon>
        <taxon>Asteraceae</taxon>
        <taxon>Asteroideae</taxon>
        <taxon>Anthemideae</taxon>
        <taxon>Anthemidinae</taxon>
        <taxon>Tanacetum</taxon>
    </lineage>
</organism>
<feature type="coiled-coil region" evidence="2">
    <location>
        <begin position="518"/>
        <end position="552"/>
    </location>
</feature>
<name>A0A6L2JHK2_TANCI</name>
<evidence type="ECO:0000259" key="4">
    <source>
        <dbReference type="PROSITE" id="PS50158"/>
    </source>
</evidence>
<feature type="region of interest" description="Disordered" evidence="3">
    <location>
        <begin position="1621"/>
        <end position="1676"/>
    </location>
</feature>
<keyword evidence="1" id="KW-0863">Zinc-finger</keyword>
<dbReference type="GO" id="GO:0008270">
    <property type="term" value="F:zinc ion binding"/>
    <property type="evidence" value="ECO:0007669"/>
    <property type="project" value="UniProtKB-KW"/>
</dbReference>
<dbReference type="InterPro" id="IPR025724">
    <property type="entry name" value="GAG-pre-integrase_dom"/>
</dbReference>
<feature type="region of interest" description="Disordered" evidence="3">
    <location>
        <begin position="1088"/>
        <end position="1128"/>
    </location>
</feature>
<sequence>MILESVENGPLIWPSIEENGVTRPKKYYDCDVKATNIILQGLPLEERECMLSDESDKFAYKKGETLREFYLRFSLLLNDLNIYNMKLEQFQVNTKFLNTLPPEWSKFMTDVKLVRDLHTTNVDQLHAYLAQHEFHANEVRLMHECNSYPLALVATHQMTQPGLIVPVFKKGDDSIDAINHMMSFLTAVVTSRYPTTNNQLRNSSNPRQKATINNGRVTLPPIQGRQTSFAAGSSRTYTSGTSGSNFGKQRIVICYNCKGEGHKSKQCTKTKWKRDDSWFNDKVLLVQAQANGQILHEEKLAFLTDPGITKTQPTQTVITHNAAYQADDLDAYDSNCDEFNTTKVALMANLSHYGSDNLAELEPKLYDDNVIEKTNAIMIRDFEETLMLAEESRSKMAIEQHCVKSKTFEEKMNKVLNESERLLEQVISKDIVNILVNSSVNNAYETVHECEKCLKLKTELQNDFIKKEIYDKLFKSYTTLEKHYVSLEVDTQLNQELFQRDNSFPQQSTPSFDQLFANNELNAQSQEKDMVIKKLKERIKSLSGNMKEDKIIKELEEIFETINVELNHSVTKLIAENEHLKQTYKQLYDTIKSSRIRSKEQCDDLIKQVNLKSAENSDLNATSGNTKKDKIQQTPSSTKKNKKEAHPRTVRSSLRNKKCVVQTTDTAYVQNSKLNVNFDHQCVTCNGCLFSDNHDSCVLDFINNVNAHVKSKSVKKTVKRKAWKPTGNVFTNIGYKWRPTGRTFTIIGNARPLTRITTPAEVPLRKPIALESNTPKPVVTLVYSQKPKASRNNVPVSKFKINKSLSANKKEPNKSWGSTVSNVPSSSIYECSLSKLFSGFTSWMDLGIIYSLLGNSVIQISKLLFVNTPASFAILKGVDLLSGSRGNNLYTMSLGDMMASSPICLFSKASKTKSWLWHRRLSHLNFGAINHLAKKGLVRGLPKLKFKKDHLCSACTMGKRKNKSYTPKSKDTNQEKLYLLHMDLCGPMRVKSVYGKKYILVIVDDYSRFTWVKCLSSGPALREMTHATINSGLVPNLTSSIPFVPPSRTDWDMLFQPFFDELLTPPPSVDHAALKVIDPIAEVVALEPDASTGSPSSTTVDQDAPSPSNSETTPEPPSSIIPNDVEDDNHDLDVAHMNNDLFFDKVMVITLKWIYKVKLDELGGILKNKARLVARGYRQEEGIDSKESFALGARLKAIRIFPAFVAHKNMVVYQMDVKTAFLNDNMWKEVYVSQPDGYVEPDNPNHMYKLKKALYGLKQVPRMWYDALSSFLISQDFSKGSVDPTLFICRNGNDLLLVQIYVDDIIFAVSTPELCDLFAKIMCLKFKMSMMGKILFFLGLQISQSPRGIFINQSKYALESLKKYGFESCDPVNTPMVEKSKLDEDKEEKAVDPLHYHGMIGTHLYLTASRPDLQFSICMCARYQARPNKKHLHAVKRIFQYLRGTVNRGLWYLKDSSIALTAFADANHVGCQDTHRSTSGSLQFLRDRFISWSSKRQKSDAISSTEAKYIALSGCCAQILWMRSQLTDYGLGFNKIPITIDITIDQQVVMDEALVPHASRLIIGKSNFRLRSDLKSKELTLQVVELSHSGDIKMITDVNINKLHQPWISFVAVINNCLSGKSTGTEPPKTKASIGKKQNSSNTTMPPPTAKGKRLKTSAKVDKPAKEKQPAKMSKAKGLTVLSEVALTEAEQMKLATKQSLTQTHISYASGSGADEGTEDDDDEVNMSEHDEDVDDQSDDDDDDQNNDDDEKTDSDNDDNYEDSDGMNVKGDEMDDEGANEEDDVDELYRDVNINLEGRNIQVEDVQTTQVIEDTHVTLTLSTPRVDVQISTTVELPLLSATTLPSPPTPIIPTLQQTPVPSPANLPRSFLQDLSNFGSLFGFNHRLKALEINFSEFMQTNQFAKAISLIPDTVDKYLDHQMNEAVKELSDEQNNLYKVLVDAYECEKLILDTYGDTITLKRRRGNKDKDEEPSAGSNRGSKRRRARKKPESTGALKEKTSKTSGKSTEGFKSHHKSASESAPAEEPMHTTKDLEEPAHQEFDTAFVMNRLKVDTLTPELLAGPTYELMKGSCKPLPLIPTSRGRHVIPFDYFINNDFEYLCGGVSSQKYTTLVTKTKAVDYGHIKWIKDLGRKRQQFYELAVNRESSRDVYSKRRIIAVTELQTVKWHNYKHLDWITVRRDDDKLYKFKEGDFNLRH</sequence>
<feature type="compositionally biased region" description="Basic residues" evidence="3">
    <location>
        <begin position="639"/>
        <end position="653"/>
    </location>
</feature>
<dbReference type="Pfam" id="PF13976">
    <property type="entry name" value="gag_pre-integrs"/>
    <property type="match status" value="1"/>
</dbReference>
<evidence type="ECO:0000313" key="5">
    <source>
        <dbReference type="EMBL" id="GEU36182.1"/>
    </source>
</evidence>
<evidence type="ECO:0000256" key="2">
    <source>
        <dbReference type="SAM" id="Coils"/>
    </source>
</evidence>
<dbReference type="SUPFAM" id="SSF53098">
    <property type="entry name" value="Ribonuclease H-like"/>
    <property type="match status" value="1"/>
</dbReference>
<dbReference type="InterPro" id="IPR036397">
    <property type="entry name" value="RNaseH_sf"/>
</dbReference>
<dbReference type="GO" id="GO:0003676">
    <property type="term" value="F:nucleic acid binding"/>
    <property type="evidence" value="ECO:0007669"/>
    <property type="project" value="InterPro"/>
</dbReference>
<dbReference type="InterPro" id="IPR043502">
    <property type="entry name" value="DNA/RNA_pol_sf"/>
</dbReference>
<feature type="compositionally biased region" description="Acidic residues" evidence="3">
    <location>
        <begin position="1773"/>
        <end position="1784"/>
    </location>
</feature>
<keyword evidence="1" id="KW-0862">Zinc</keyword>
<dbReference type="Pfam" id="PF07727">
    <property type="entry name" value="RVT_2"/>
    <property type="match status" value="1"/>
</dbReference>
<feature type="region of interest" description="Disordered" evidence="3">
    <location>
        <begin position="617"/>
        <end position="653"/>
    </location>
</feature>
<dbReference type="InterPro" id="IPR012337">
    <property type="entry name" value="RNaseH-like_sf"/>
</dbReference>
<dbReference type="SMART" id="SM00343">
    <property type="entry name" value="ZnF_C2HC"/>
    <property type="match status" value="1"/>
</dbReference>
<dbReference type="PROSITE" id="PS50158">
    <property type="entry name" value="ZF_CCHC"/>
    <property type="match status" value="1"/>
</dbReference>
<feature type="region of interest" description="Disordered" evidence="3">
    <location>
        <begin position="1708"/>
        <end position="1784"/>
    </location>
</feature>
<evidence type="ECO:0000256" key="1">
    <source>
        <dbReference type="PROSITE-ProRule" id="PRU00047"/>
    </source>
</evidence>
<comment type="caution">
    <text evidence="5">The sequence shown here is derived from an EMBL/GenBank/DDBJ whole genome shotgun (WGS) entry which is preliminary data.</text>
</comment>
<feature type="region of interest" description="Disordered" evidence="3">
    <location>
        <begin position="1964"/>
        <end position="2032"/>
    </location>
</feature>
<keyword evidence="2" id="KW-0175">Coiled coil</keyword>
<keyword evidence="1" id="KW-0479">Metal-binding</keyword>
<dbReference type="SUPFAM" id="SSF56672">
    <property type="entry name" value="DNA/RNA polymerases"/>
    <property type="match status" value="1"/>
</dbReference>
<dbReference type="CDD" id="cd09272">
    <property type="entry name" value="RNase_HI_RT_Ty1"/>
    <property type="match status" value="1"/>
</dbReference>
<reference evidence="5" key="1">
    <citation type="journal article" date="2019" name="Sci. Rep.">
        <title>Draft genome of Tanacetum cinerariifolium, the natural source of mosquito coil.</title>
        <authorList>
            <person name="Yamashiro T."/>
            <person name="Shiraishi A."/>
            <person name="Satake H."/>
            <person name="Nakayama K."/>
        </authorList>
    </citation>
    <scope>NUCLEOTIDE SEQUENCE</scope>
</reference>